<dbReference type="Proteomes" id="UP000276568">
    <property type="component" value="Unassembled WGS sequence"/>
</dbReference>
<proteinExistence type="predicted"/>
<evidence type="ECO:0000313" key="2">
    <source>
        <dbReference type="EMBL" id="RNM31852.1"/>
    </source>
</evidence>
<evidence type="ECO:0000259" key="1">
    <source>
        <dbReference type="Pfam" id="PF02557"/>
    </source>
</evidence>
<dbReference type="Pfam" id="PF02557">
    <property type="entry name" value="VanY"/>
    <property type="match status" value="1"/>
</dbReference>
<name>A0A3N0I6B2_9FIRM</name>
<sequence>MNIRAIAGYRTYAYQKGLWDYYASTQGKDYADTYYARPG</sequence>
<reference evidence="2 3" key="1">
    <citation type="submission" date="2018-11" db="EMBL/GenBank/DDBJ databases">
        <title>Clostridium sp. nov., a member of the family Erysipelotrichaceae isolated from pig faeces.</title>
        <authorList>
            <person name="Chang Y.-H."/>
        </authorList>
    </citation>
    <scope>NUCLEOTIDE SEQUENCE [LARGE SCALE GENOMIC DNA]</scope>
    <source>
        <strain evidence="2 3">YH-panp20</strain>
    </source>
</reference>
<comment type="caution">
    <text evidence="2">The sequence shown here is derived from an EMBL/GenBank/DDBJ whole genome shotgun (WGS) entry which is preliminary data.</text>
</comment>
<feature type="domain" description="D-alanyl-D-alanine carboxypeptidase-like core" evidence="1">
    <location>
        <begin position="2"/>
        <end position="39"/>
    </location>
</feature>
<dbReference type="OrthoDB" id="9792074at2"/>
<dbReference type="SUPFAM" id="SSF55166">
    <property type="entry name" value="Hedgehog/DD-peptidase"/>
    <property type="match status" value="1"/>
</dbReference>
<dbReference type="EMBL" id="RJQC01000001">
    <property type="protein sequence ID" value="RNM31852.1"/>
    <property type="molecule type" value="Genomic_DNA"/>
</dbReference>
<dbReference type="InterPro" id="IPR009045">
    <property type="entry name" value="Zn_M74/Hedgehog-like"/>
</dbReference>
<protein>
    <recommendedName>
        <fullName evidence="1">D-alanyl-D-alanine carboxypeptidase-like core domain-containing protein</fullName>
    </recommendedName>
</protein>
<organism evidence="2 3">
    <name type="scientific">Absicoccus porci</name>
    <dbReference type="NCBI Taxonomy" id="2486576"/>
    <lineage>
        <taxon>Bacteria</taxon>
        <taxon>Bacillati</taxon>
        <taxon>Bacillota</taxon>
        <taxon>Erysipelotrichia</taxon>
        <taxon>Erysipelotrichales</taxon>
        <taxon>Erysipelotrichaceae</taxon>
        <taxon>Absicoccus</taxon>
    </lineage>
</organism>
<keyword evidence="3" id="KW-1185">Reference proteome</keyword>
<dbReference type="GO" id="GO:0006508">
    <property type="term" value="P:proteolysis"/>
    <property type="evidence" value="ECO:0007669"/>
    <property type="project" value="InterPro"/>
</dbReference>
<dbReference type="InterPro" id="IPR003709">
    <property type="entry name" value="VanY-like_core_dom"/>
</dbReference>
<evidence type="ECO:0000313" key="3">
    <source>
        <dbReference type="Proteomes" id="UP000276568"/>
    </source>
</evidence>
<dbReference type="GO" id="GO:0008233">
    <property type="term" value="F:peptidase activity"/>
    <property type="evidence" value="ECO:0007669"/>
    <property type="project" value="InterPro"/>
</dbReference>
<dbReference type="AlphaFoldDB" id="A0A3N0I6B2"/>
<gene>
    <name evidence="2" type="ORF">EDX97_01925</name>
</gene>
<dbReference type="Gene3D" id="3.30.1380.10">
    <property type="match status" value="1"/>
</dbReference>
<accession>A0A3N0I6B2</accession>